<evidence type="ECO:0000313" key="2">
    <source>
        <dbReference type="EMBL" id="ENZ12457.1"/>
    </source>
</evidence>
<dbReference type="EMBL" id="AGYR01000039">
    <property type="protein sequence ID" value="ENZ12457.1"/>
    <property type="molecule type" value="Genomic_DNA"/>
</dbReference>
<name>A0A0E2H855_9FIRM</name>
<comment type="caution">
    <text evidence="2">The sequence shown here is derived from an EMBL/GenBank/DDBJ whole genome shotgun (WGS) entry which is preliminary data.</text>
</comment>
<dbReference type="Proteomes" id="UP000013085">
    <property type="component" value="Unassembled WGS sequence"/>
</dbReference>
<feature type="region of interest" description="Disordered" evidence="1">
    <location>
        <begin position="156"/>
        <end position="178"/>
    </location>
</feature>
<protein>
    <submittedName>
        <fullName evidence="2">Uncharacterized protein</fullName>
    </submittedName>
</protein>
<sequence>MTARSLFINKDRMLNIRQELAMLVGLNEAIVLNQIEYWLEFNERSGKNFIDGRYWTFNTYEDWQRDNFPFWLIPTIKRIFAKLEKDGYVISANHNTYSFDKTKWYSIDYKKLEESMMNNRTYQNDTTDVSFCDIRANQDEPTNTREYYTENTSKSTLNSFSKEKGGANTPTDRIGAKDDVFHNDGKDVKGEVLTRTIRLCRDKLFYDDDSVVENIINTISYYFDKYHEHTGGFHPRMSDQTLIKVIEKLVEGSKDFEDLISFDNGYYSLIDKHFTVNYGKNIDWHLPHFATEGIIQRLAYKSDYY</sequence>
<evidence type="ECO:0000256" key="1">
    <source>
        <dbReference type="SAM" id="MobiDB-lite"/>
    </source>
</evidence>
<gene>
    <name evidence="2" type="ORF">HMPREF1090_03588</name>
</gene>
<evidence type="ECO:0000313" key="3">
    <source>
        <dbReference type="Proteomes" id="UP000013085"/>
    </source>
</evidence>
<dbReference type="PATRIC" id="fig|999408.3.peg.3854"/>
<reference evidence="2 3" key="1">
    <citation type="submission" date="2013-01" db="EMBL/GenBank/DDBJ databases">
        <title>The Genome Sequence of Clostridium clostridioforme 90A8.</title>
        <authorList>
            <consortium name="The Broad Institute Genome Sequencing Platform"/>
            <person name="Earl A."/>
            <person name="Ward D."/>
            <person name="Feldgarden M."/>
            <person name="Gevers D."/>
            <person name="Courvalin P."/>
            <person name="Lambert T."/>
            <person name="Walker B."/>
            <person name="Young S.K."/>
            <person name="Zeng Q."/>
            <person name="Gargeya S."/>
            <person name="Fitzgerald M."/>
            <person name="Haas B."/>
            <person name="Abouelleil A."/>
            <person name="Alvarado L."/>
            <person name="Arachchi H.M."/>
            <person name="Berlin A.M."/>
            <person name="Chapman S.B."/>
            <person name="Dewar J."/>
            <person name="Goldberg J."/>
            <person name="Griggs A."/>
            <person name="Gujja S."/>
            <person name="Hansen M."/>
            <person name="Howarth C."/>
            <person name="Imamovic A."/>
            <person name="Larimer J."/>
            <person name="McCowan C."/>
            <person name="Murphy C."/>
            <person name="Neiman D."/>
            <person name="Pearson M."/>
            <person name="Priest M."/>
            <person name="Roberts A."/>
            <person name="Saif S."/>
            <person name="Shea T."/>
            <person name="Sisk P."/>
            <person name="Sykes S."/>
            <person name="Wortman J."/>
            <person name="Nusbaum C."/>
            <person name="Birren B."/>
        </authorList>
    </citation>
    <scope>NUCLEOTIDE SEQUENCE [LARGE SCALE GENOMIC DNA]</scope>
    <source>
        <strain evidence="2 3">90A8</strain>
    </source>
</reference>
<accession>A0A0E2H855</accession>
<organism evidence="2 3">
    <name type="scientific">[Clostridium] clostridioforme 90A8</name>
    <dbReference type="NCBI Taxonomy" id="999408"/>
    <lineage>
        <taxon>Bacteria</taxon>
        <taxon>Bacillati</taxon>
        <taxon>Bacillota</taxon>
        <taxon>Clostridia</taxon>
        <taxon>Lachnospirales</taxon>
        <taxon>Lachnospiraceae</taxon>
        <taxon>Enterocloster</taxon>
    </lineage>
</organism>
<proteinExistence type="predicted"/>
<dbReference type="RefSeq" id="WP_002593686.1">
    <property type="nucleotide sequence ID" value="NZ_KB850979.1"/>
</dbReference>
<dbReference type="HOGENOM" id="CLU_1060353_0_0_9"/>
<dbReference type="AlphaFoldDB" id="A0A0E2H855"/>